<dbReference type="Proteomes" id="UP001055879">
    <property type="component" value="Linkage Group LG10"/>
</dbReference>
<sequence>MRTHNASVVLDQPPSPLIDQQVHDSESSLENTYDRTSIDGSPFEVHRGSDGNPKEPNLKTSSLGAKADLAQSGSIVSPETDPLHPSLGLNSRPLLMWCTQI</sequence>
<organism evidence="1 2">
    <name type="scientific">Arctium lappa</name>
    <name type="common">Greater burdock</name>
    <name type="synonym">Lappa major</name>
    <dbReference type="NCBI Taxonomy" id="4217"/>
    <lineage>
        <taxon>Eukaryota</taxon>
        <taxon>Viridiplantae</taxon>
        <taxon>Streptophyta</taxon>
        <taxon>Embryophyta</taxon>
        <taxon>Tracheophyta</taxon>
        <taxon>Spermatophyta</taxon>
        <taxon>Magnoliopsida</taxon>
        <taxon>eudicotyledons</taxon>
        <taxon>Gunneridae</taxon>
        <taxon>Pentapetalae</taxon>
        <taxon>asterids</taxon>
        <taxon>campanulids</taxon>
        <taxon>Asterales</taxon>
        <taxon>Asteraceae</taxon>
        <taxon>Carduoideae</taxon>
        <taxon>Cardueae</taxon>
        <taxon>Arctiinae</taxon>
        <taxon>Arctium</taxon>
    </lineage>
</organism>
<proteinExistence type="predicted"/>
<name>A0ACB8ZKP0_ARCLA</name>
<protein>
    <submittedName>
        <fullName evidence="1">Uncharacterized protein</fullName>
    </submittedName>
</protein>
<reference evidence="1 2" key="2">
    <citation type="journal article" date="2022" name="Mol. Ecol. Resour.">
        <title>The genomes of chicory, endive, great burdock and yacon provide insights into Asteraceae paleo-polyploidization history and plant inulin production.</title>
        <authorList>
            <person name="Fan W."/>
            <person name="Wang S."/>
            <person name="Wang H."/>
            <person name="Wang A."/>
            <person name="Jiang F."/>
            <person name="Liu H."/>
            <person name="Zhao H."/>
            <person name="Xu D."/>
            <person name="Zhang Y."/>
        </authorList>
    </citation>
    <scope>NUCLEOTIDE SEQUENCE [LARGE SCALE GENOMIC DNA]</scope>
    <source>
        <strain evidence="2">cv. Niubang</strain>
    </source>
</reference>
<evidence type="ECO:0000313" key="2">
    <source>
        <dbReference type="Proteomes" id="UP001055879"/>
    </source>
</evidence>
<dbReference type="EMBL" id="CM042056">
    <property type="protein sequence ID" value="KAI3698112.1"/>
    <property type="molecule type" value="Genomic_DNA"/>
</dbReference>
<keyword evidence="2" id="KW-1185">Reference proteome</keyword>
<accession>A0ACB8ZKP0</accession>
<comment type="caution">
    <text evidence="1">The sequence shown here is derived from an EMBL/GenBank/DDBJ whole genome shotgun (WGS) entry which is preliminary data.</text>
</comment>
<evidence type="ECO:0000313" key="1">
    <source>
        <dbReference type="EMBL" id="KAI3698112.1"/>
    </source>
</evidence>
<gene>
    <name evidence="1" type="ORF">L6452_31224</name>
</gene>
<reference evidence="2" key="1">
    <citation type="journal article" date="2022" name="Mol. Ecol. Resour.">
        <title>The genomes of chicory, endive, great burdock and yacon provide insights into Asteraceae palaeo-polyploidization history and plant inulin production.</title>
        <authorList>
            <person name="Fan W."/>
            <person name="Wang S."/>
            <person name="Wang H."/>
            <person name="Wang A."/>
            <person name="Jiang F."/>
            <person name="Liu H."/>
            <person name="Zhao H."/>
            <person name="Xu D."/>
            <person name="Zhang Y."/>
        </authorList>
    </citation>
    <scope>NUCLEOTIDE SEQUENCE [LARGE SCALE GENOMIC DNA]</scope>
    <source>
        <strain evidence="2">cv. Niubang</strain>
    </source>
</reference>